<keyword evidence="1" id="KW-0472">Membrane</keyword>
<dbReference type="InterPro" id="IPR036938">
    <property type="entry name" value="PAP2/HPO_sf"/>
</dbReference>
<name>A0A8X8IBM8_9BACT</name>
<keyword evidence="4" id="KW-1185">Reference proteome</keyword>
<dbReference type="EMBL" id="FNNO01000001">
    <property type="protein sequence ID" value="SDW01633.1"/>
    <property type="molecule type" value="Genomic_DNA"/>
</dbReference>
<evidence type="ECO:0000313" key="4">
    <source>
        <dbReference type="Proteomes" id="UP000198711"/>
    </source>
</evidence>
<dbReference type="Proteomes" id="UP000198711">
    <property type="component" value="Unassembled WGS sequence"/>
</dbReference>
<dbReference type="RefSeq" id="WP_092721222.1">
    <property type="nucleotide sequence ID" value="NZ_FNNO01000001.1"/>
</dbReference>
<dbReference type="InterPro" id="IPR000326">
    <property type="entry name" value="PAP2/HPO"/>
</dbReference>
<reference evidence="3 4" key="1">
    <citation type="submission" date="2016-10" db="EMBL/GenBank/DDBJ databases">
        <authorList>
            <person name="Varghese N."/>
            <person name="Submissions S."/>
        </authorList>
    </citation>
    <scope>NUCLEOTIDE SEQUENCE [LARGE SCALE GENOMIC DNA]</scope>
    <source>
        <strain evidence="3 4">DSM 25353</strain>
    </source>
</reference>
<dbReference type="PANTHER" id="PTHR14969">
    <property type="entry name" value="SPHINGOSINE-1-PHOSPHATE PHOSPHOHYDROLASE"/>
    <property type="match status" value="1"/>
</dbReference>
<protein>
    <submittedName>
        <fullName evidence="3">Undecaprenyl-diphosphatase</fullName>
    </submittedName>
</protein>
<sequence>MKQPSLMIKSILLIVGCFSFIQSFSQASWEVDMLRSINHNPPSSDLWKGISSTTKPLAIAAPLGMAAVALFNKDKQLAQKAYEVAGSLVIATITAQGLKVIVNRPRPYATYTGIYPDVVETDKSFPSGHVSTAFSTAASVSIQCKKWYVTVPLYAWATGVGYSRMYLGQHYPSDVIAGAAVGIGSAYLAHWLNQKFFQKKK</sequence>
<evidence type="ECO:0000256" key="1">
    <source>
        <dbReference type="SAM" id="Phobius"/>
    </source>
</evidence>
<evidence type="ECO:0000259" key="2">
    <source>
        <dbReference type="SMART" id="SM00014"/>
    </source>
</evidence>
<dbReference type="CDD" id="cd01610">
    <property type="entry name" value="PAP2_like"/>
    <property type="match status" value="1"/>
</dbReference>
<feature type="domain" description="Phosphatidic acid phosphatase type 2/haloperoxidase" evidence="2">
    <location>
        <begin position="80"/>
        <end position="190"/>
    </location>
</feature>
<keyword evidence="1" id="KW-1133">Transmembrane helix</keyword>
<dbReference type="PANTHER" id="PTHR14969:SF13">
    <property type="entry name" value="AT30094P"/>
    <property type="match status" value="1"/>
</dbReference>
<gene>
    <name evidence="3" type="ORF">SAMN05444410_10116</name>
</gene>
<dbReference type="Pfam" id="PF01569">
    <property type="entry name" value="PAP2"/>
    <property type="match status" value="1"/>
</dbReference>
<feature type="transmembrane region" description="Helical" evidence="1">
    <location>
        <begin position="49"/>
        <end position="72"/>
    </location>
</feature>
<accession>A0A8X8IBM8</accession>
<organism evidence="3 4">
    <name type="scientific">Hydrobacter penzbergensis</name>
    <dbReference type="NCBI Taxonomy" id="1235997"/>
    <lineage>
        <taxon>Bacteria</taxon>
        <taxon>Pseudomonadati</taxon>
        <taxon>Bacteroidota</taxon>
        <taxon>Chitinophagia</taxon>
        <taxon>Chitinophagales</taxon>
        <taxon>Chitinophagaceae</taxon>
        <taxon>Hydrobacter</taxon>
    </lineage>
</organism>
<proteinExistence type="predicted"/>
<dbReference type="SUPFAM" id="SSF48317">
    <property type="entry name" value="Acid phosphatase/Vanadium-dependent haloperoxidase"/>
    <property type="match status" value="1"/>
</dbReference>
<comment type="caution">
    <text evidence="3">The sequence shown here is derived from an EMBL/GenBank/DDBJ whole genome shotgun (WGS) entry which is preliminary data.</text>
</comment>
<dbReference type="SMART" id="SM00014">
    <property type="entry name" value="acidPPc"/>
    <property type="match status" value="1"/>
</dbReference>
<dbReference type="AlphaFoldDB" id="A0A8X8IBM8"/>
<dbReference type="Gene3D" id="1.20.144.10">
    <property type="entry name" value="Phosphatidic acid phosphatase type 2/haloperoxidase"/>
    <property type="match status" value="1"/>
</dbReference>
<evidence type="ECO:0000313" key="3">
    <source>
        <dbReference type="EMBL" id="SDW01633.1"/>
    </source>
</evidence>
<keyword evidence="1" id="KW-0812">Transmembrane</keyword>
<feature type="transmembrane region" description="Helical" evidence="1">
    <location>
        <begin position="175"/>
        <end position="192"/>
    </location>
</feature>